<name>A0A0B2VE55_TOXCA</name>
<sequence>NSPNYPAFLLRWTSWNGEFVLFLIRHAFCCDSVDNGLKRNEPNSPGGAEPPAQVVNLRKRMSLASESSRAVRTRGRPELLGDELDSELLDQPVKVKRLLRRGHLSVSKALDLYREFIQQRPLGLPVEFRGDLTLHLSWASVLVRRIAERESNGLDDLCGESKFPFIAIETSSCFTNIKTEPINCEFANG</sequence>
<protein>
    <submittedName>
        <fullName evidence="1">Uncharacterized protein C05D10.1</fullName>
    </submittedName>
</protein>
<gene>
    <name evidence="1" type="primary">C05D10.1</name>
    <name evidence="1" type="ORF">Tcan_08209</name>
</gene>
<comment type="caution">
    <text evidence="1">The sequence shown here is derived from an EMBL/GenBank/DDBJ whole genome shotgun (WGS) entry which is preliminary data.</text>
</comment>
<dbReference type="OrthoDB" id="10651773at2759"/>
<proteinExistence type="predicted"/>
<reference evidence="1 2" key="1">
    <citation type="submission" date="2014-11" db="EMBL/GenBank/DDBJ databases">
        <title>Genetic blueprint of the zoonotic pathogen Toxocara canis.</title>
        <authorList>
            <person name="Zhu X.-Q."/>
            <person name="Korhonen P.K."/>
            <person name="Cai H."/>
            <person name="Young N.D."/>
            <person name="Nejsum P."/>
            <person name="von Samson-Himmelstjerna G."/>
            <person name="Boag P.R."/>
            <person name="Tan P."/>
            <person name="Li Q."/>
            <person name="Min J."/>
            <person name="Yang Y."/>
            <person name="Wang X."/>
            <person name="Fang X."/>
            <person name="Hall R.S."/>
            <person name="Hofmann A."/>
            <person name="Sternberg P.W."/>
            <person name="Jex A.R."/>
            <person name="Gasser R.B."/>
        </authorList>
    </citation>
    <scope>NUCLEOTIDE SEQUENCE [LARGE SCALE GENOMIC DNA]</scope>
    <source>
        <strain evidence="1">PN_DK_2014</strain>
    </source>
</reference>
<feature type="non-terminal residue" evidence="1">
    <location>
        <position position="1"/>
    </location>
</feature>
<organism evidence="1 2">
    <name type="scientific">Toxocara canis</name>
    <name type="common">Canine roundworm</name>
    <dbReference type="NCBI Taxonomy" id="6265"/>
    <lineage>
        <taxon>Eukaryota</taxon>
        <taxon>Metazoa</taxon>
        <taxon>Ecdysozoa</taxon>
        <taxon>Nematoda</taxon>
        <taxon>Chromadorea</taxon>
        <taxon>Rhabditida</taxon>
        <taxon>Spirurina</taxon>
        <taxon>Ascaridomorpha</taxon>
        <taxon>Ascaridoidea</taxon>
        <taxon>Toxocaridae</taxon>
        <taxon>Toxocara</taxon>
    </lineage>
</organism>
<evidence type="ECO:0000313" key="2">
    <source>
        <dbReference type="Proteomes" id="UP000031036"/>
    </source>
</evidence>
<accession>A0A0B2VE55</accession>
<dbReference type="EMBL" id="JPKZ01001452">
    <property type="protein sequence ID" value="KHN81806.1"/>
    <property type="molecule type" value="Genomic_DNA"/>
</dbReference>
<dbReference type="AlphaFoldDB" id="A0A0B2VE55"/>
<keyword evidence="2" id="KW-1185">Reference proteome</keyword>
<evidence type="ECO:0000313" key="1">
    <source>
        <dbReference type="EMBL" id="KHN81806.1"/>
    </source>
</evidence>
<dbReference type="Proteomes" id="UP000031036">
    <property type="component" value="Unassembled WGS sequence"/>
</dbReference>